<keyword evidence="7 18" id="KW-0548">Nucleotidyltransferase</keyword>
<keyword evidence="9" id="KW-0547">Nucleotide-binding</keyword>
<dbReference type="Pfam" id="PF04446">
    <property type="entry name" value="Thg1"/>
    <property type="match status" value="2"/>
</dbReference>
<evidence type="ECO:0000256" key="9">
    <source>
        <dbReference type="ARBA" id="ARBA00022741"/>
    </source>
</evidence>
<dbReference type="PANTHER" id="PTHR12729:SF6">
    <property type="entry name" value="TRNA(HIS) GUANYLYLTRANSFERASE-RELATED"/>
    <property type="match status" value="1"/>
</dbReference>
<dbReference type="GO" id="GO:0006400">
    <property type="term" value="P:tRNA modification"/>
    <property type="evidence" value="ECO:0007669"/>
    <property type="project" value="InterPro"/>
</dbReference>
<dbReference type="EMBL" id="SCEB01013543">
    <property type="protein sequence ID" value="RXM90751.1"/>
    <property type="molecule type" value="Genomic_DNA"/>
</dbReference>
<proteinExistence type="inferred from homology"/>
<evidence type="ECO:0000256" key="8">
    <source>
        <dbReference type="ARBA" id="ARBA00022723"/>
    </source>
</evidence>
<evidence type="ECO:0000256" key="3">
    <source>
        <dbReference type="ARBA" id="ARBA00012511"/>
    </source>
</evidence>
<keyword evidence="10" id="KW-0460">Magnesium</keyword>
<evidence type="ECO:0000313" key="18">
    <source>
        <dbReference type="EMBL" id="RXM90751.1"/>
    </source>
</evidence>
<comment type="function">
    <text evidence="14">Adds a GMP to the 5'-end of tRNA(His) after transcription and RNase P cleavage. This step is essential for proper recognition of the tRNA and for the fidelity of protein synthesis. Also functions as a guanyl-nucleotide exchange factor/GEF for the MFN1 and MFN2 mitofusins thereby regulating mitochondrial fusion. By regulating both mitochondrial dynamics and bioenergetic function, it contributes to cell survival following oxidative stress.</text>
</comment>
<dbReference type="InterPro" id="IPR025845">
    <property type="entry name" value="Thg1_C_dom"/>
</dbReference>
<evidence type="ECO:0000256" key="11">
    <source>
        <dbReference type="ARBA" id="ARBA00023134"/>
    </source>
</evidence>
<evidence type="ECO:0000256" key="4">
    <source>
        <dbReference type="ARBA" id="ARBA00022310"/>
    </source>
</evidence>
<dbReference type="Pfam" id="PF14413">
    <property type="entry name" value="Thg1C"/>
    <property type="match status" value="2"/>
</dbReference>
<sequence>MLYSKRLTPLYESLASYFLQPSRGSAVFAKTSPVHLISLRTMAKSKFEYVRNFEVDDTCLRNCWIVVRLDGRNFHKFAEQHSFTKPNDDRALNLMTRCAQAVMEELEDIVIAYGQSDEYSFVFQKKSNWFKRRASKFMTHVASQFASSYVFYWKDYFQDQTLLYPPGFDGRVILYPSNQNLRDYLSWRQADCHINNLFNTVFWNLVQKGGLTTSQAEEKLRLMLYSKRLTPLYESLASYFLQPSRGSAVFAKTSPVHLISLRTMAKSKFEYVRNFEVDDTCLRNCWIVVRLDGRNFHKFAEQHSFTKPNDDRALNLMTRCAQAVMEELEDIVIAYGQSDEYSFVFQKKSNWFKRRASKFMTHVASQFASSYVFYWKDYFQDQTLLYPPGFDGRVILYPSNQNLRDYLSWRQADCHINNLFNTVFWNLVQKGGLTTSQAEEKLRGTLSGDKNEILFSEFNINYNNEPLIHRKGTALVWKKIDEITMKTIKLPNEEKEKEIAVTRTRKKVTSLHCDLIGEEFWEEHSEILEDDS</sequence>
<feature type="domain" description="tRNAHis guanylyltransferase catalytic" evidence="16">
    <location>
        <begin position="269"/>
        <end position="398"/>
    </location>
</feature>
<dbReference type="GO" id="GO:0008193">
    <property type="term" value="F:tRNA guanylyltransferase activity"/>
    <property type="evidence" value="ECO:0007669"/>
    <property type="project" value="UniProtKB-EC"/>
</dbReference>
<dbReference type="AlphaFoldDB" id="A0A444URF6"/>
<keyword evidence="6" id="KW-0819">tRNA processing</keyword>
<evidence type="ECO:0000256" key="2">
    <source>
        <dbReference type="ARBA" id="ARBA00010113"/>
    </source>
</evidence>
<evidence type="ECO:0000256" key="15">
    <source>
        <dbReference type="ARBA" id="ARBA00065710"/>
    </source>
</evidence>
<accession>A0A444URF6</accession>
<evidence type="ECO:0000256" key="10">
    <source>
        <dbReference type="ARBA" id="ARBA00022842"/>
    </source>
</evidence>
<keyword evidence="5 18" id="KW-0808">Transferase</keyword>
<evidence type="ECO:0000256" key="6">
    <source>
        <dbReference type="ARBA" id="ARBA00022694"/>
    </source>
</evidence>
<evidence type="ECO:0000256" key="12">
    <source>
        <dbReference type="ARBA" id="ARBA00032480"/>
    </source>
</evidence>
<evidence type="ECO:0000256" key="13">
    <source>
        <dbReference type="ARBA" id="ARBA00047281"/>
    </source>
</evidence>
<dbReference type="GO" id="GO:0000287">
    <property type="term" value="F:magnesium ion binding"/>
    <property type="evidence" value="ECO:0007669"/>
    <property type="project" value="InterPro"/>
</dbReference>
<evidence type="ECO:0000259" key="16">
    <source>
        <dbReference type="Pfam" id="PF04446"/>
    </source>
</evidence>
<evidence type="ECO:0000256" key="1">
    <source>
        <dbReference type="ARBA" id="ARBA00001946"/>
    </source>
</evidence>
<dbReference type="Gene3D" id="3.30.70.3000">
    <property type="match status" value="2"/>
</dbReference>
<dbReference type="FunFam" id="3.30.70.3000:FF:000001">
    <property type="entry name" value="tRNA(His) guanylyltransferase"/>
    <property type="match status" value="2"/>
</dbReference>
<dbReference type="InterPro" id="IPR024956">
    <property type="entry name" value="tRNAHis_GuaTrfase_cat"/>
</dbReference>
<name>A0A444URF6_ACIRT</name>
<evidence type="ECO:0000256" key="14">
    <source>
        <dbReference type="ARBA" id="ARBA00058346"/>
    </source>
</evidence>
<evidence type="ECO:0000313" key="19">
    <source>
        <dbReference type="Proteomes" id="UP000289886"/>
    </source>
</evidence>
<dbReference type="PANTHER" id="PTHR12729">
    <property type="entry name" value="TRNA(HIS) GUANYLYLTRANSFERASE-RELATED"/>
    <property type="match status" value="1"/>
</dbReference>
<keyword evidence="11" id="KW-0342">GTP-binding</keyword>
<dbReference type="Proteomes" id="UP000289886">
    <property type="component" value="Unassembled WGS sequence"/>
</dbReference>
<evidence type="ECO:0000256" key="5">
    <source>
        <dbReference type="ARBA" id="ARBA00022679"/>
    </source>
</evidence>
<feature type="domain" description="Thg1 C-terminal" evidence="17">
    <location>
        <begin position="401"/>
        <end position="516"/>
    </location>
</feature>
<dbReference type="GO" id="GO:0005525">
    <property type="term" value="F:GTP binding"/>
    <property type="evidence" value="ECO:0007669"/>
    <property type="project" value="UniProtKB-KW"/>
</dbReference>
<comment type="catalytic activity">
    <reaction evidence="13">
        <text>a 5'-end ribonucleotide-tRNA(His) + GTP + ATP + H2O = a 5'-end phospho-guanosine-ribonucleotide-tRNA(His) + AMP + 2 diphosphate + H(+)</text>
        <dbReference type="Rhea" id="RHEA:54564"/>
        <dbReference type="Rhea" id="RHEA-COMP:14193"/>
        <dbReference type="Rhea" id="RHEA-COMP:14917"/>
        <dbReference type="ChEBI" id="CHEBI:15377"/>
        <dbReference type="ChEBI" id="CHEBI:15378"/>
        <dbReference type="ChEBI" id="CHEBI:30616"/>
        <dbReference type="ChEBI" id="CHEBI:33019"/>
        <dbReference type="ChEBI" id="CHEBI:37565"/>
        <dbReference type="ChEBI" id="CHEBI:138282"/>
        <dbReference type="ChEBI" id="CHEBI:141847"/>
        <dbReference type="ChEBI" id="CHEBI:456215"/>
        <dbReference type="EC" id="2.7.7.79"/>
    </reaction>
</comment>
<dbReference type="InterPro" id="IPR038469">
    <property type="entry name" value="tRNAHis_GuaTrfase_Thg1_sf"/>
</dbReference>
<comment type="subunit">
    <text evidence="15">Homotetramer. Interacts with MFN1 and MFN2; functions as a guanyl-nucleotide exchange factor/GEF for MFN2 and also probably MFN1.</text>
</comment>
<keyword evidence="19" id="KW-1185">Reference proteome</keyword>
<feature type="domain" description="tRNAHis guanylyltransferase catalytic" evidence="16">
    <location>
        <begin position="47"/>
        <end position="176"/>
    </location>
</feature>
<evidence type="ECO:0000256" key="7">
    <source>
        <dbReference type="ARBA" id="ARBA00022695"/>
    </source>
</evidence>
<dbReference type="EC" id="2.7.7.79" evidence="3"/>
<feature type="domain" description="Thg1 C-terminal" evidence="17">
    <location>
        <begin position="179"/>
        <end position="229"/>
    </location>
</feature>
<reference evidence="18 19" key="1">
    <citation type="submission" date="2019-01" db="EMBL/GenBank/DDBJ databases">
        <title>Draft Genome and Complete Hox-Cluster Characterization of the Sterlet Sturgeon (Acipenser ruthenus).</title>
        <authorList>
            <person name="Wei Q."/>
        </authorList>
    </citation>
    <scope>NUCLEOTIDE SEQUENCE [LARGE SCALE GENOMIC DNA]</scope>
    <source>
        <strain evidence="18">WHYD16114868_AA</strain>
        <tissue evidence="18">Blood</tissue>
    </source>
</reference>
<comment type="caution">
    <text evidence="18">The sequence shown here is derived from an EMBL/GenBank/DDBJ whole genome shotgun (WGS) entry which is preliminary data.</text>
</comment>
<comment type="similarity">
    <text evidence="2">Belongs to the tRNA(His) guanylyltransferase family.</text>
</comment>
<dbReference type="InterPro" id="IPR007537">
    <property type="entry name" value="tRNAHis_GuaTrfase_Thg1"/>
</dbReference>
<organism evidence="18 19">
    <name type="scientific">Acipenser ruthenus</name>
    <name type="common">Sterlet sturgeon</name>
    <dbReference type="NCBI Taxonomy" id="7906"/>
    <lineage>
        <taxon>Eukaryota</taxon>
        <taxon>Metazoa</taxon>
        <taxon>Chordata</taxon>
        <taxon>Craniata</taxon>
        <taxon>Vertebrata</taxon>
        <taxon>Euteleostomi</taxon>
        <taxon>Actinopterygii</taxon>
        <taxon>Chondrostei</taxon>
        <taxon>Acipenseriformes</taxon>
        <taxon>Acipenseridae</taxon>
        <taxon>Acipenser</taxon>
    </lineage>
</organism>
<keyword evidence="8" id="KW-0479">Metal-binding</keyword>
<gene>
    <name evidence="18" type="ORF">EOD39_21884</name>
</gene>
<comment type="cofactor">
    <cofactor evidence="1">
        <name>Mg(2+)</name>
        <dbReference type="ChEBI" id="CHEBI:18420"/>
    </cofactor>
</comment>
<protein>
    <recommendedName>
        <fullName evidence="4">Probable tRNA(His) guanylyltransferase</fullName>
        <ecNumber evidence="3">2.7.7.79</ecNumber>
    </recommendedName>
    <alternativeName>
        <fullName evidence="12">tRNA-histidine guanylyltransferase</fullName>
    </alternativeName>
</protein>
<evidence type="ECO:0000259" key="17">
    <source>
        <dbReference type="Pfam" id="PF14413"/>
    </source>
</evidence>